<evidence type="ECO:0000313" key="3">
    <source>
        <dbReference type="EMBL" id="OAE26698.1"/>
    </source>
</evidence>
<gene>
    <name evidence="3" type="ORF">AXG93_3582s1110</name>
</gene>
<evidence type="ECO:0000313" key="4">
    <source>
        <dbReference type="Proteomes" id="UP000077202"/>
    </source>
</evidence>
<protein>
    <submittedName>
        <fullName evidence="3">Uncharacterized protein</fullName>
    </submittedName>
</protein>
<feature type="region of interest" description="Disordered" evidence="2">
    <location>
        <begin position="180"/>
        <end position="296"/>
    </location>
</feature>
<feature type="coiled-coil region" evidence="1">
    <location>
        <begin position="411"/>
        <end position="480"/>
    </location>
</feature>
<feature type="coiled-coil region" evidence="1">
    <location>
        <begin position="641"/>
        <end position="668"/>
    </location>
</feature>
<keyword evidence="4" id="KW-1185">Reference proteome</keyword>
<feature type="compositionally biased region" description="Pro residues" evidence="2">
    <location>
        <begin position="233"/>
        <end position="244"/>
    </location>
</feature>
<feature type="region of interest" description="Disordered" evidence="2">
    <location>
        <begin position="1143"/>
        <end position="1212"/>
    </location>
</feature>
<evidence type="ECO:0000256" key="2">
    <source>
        <dbReference type="SAM" id="MobiDB-lite"/>
    </source>
</evidence>
<feature type="compositionally biased region" description="Polar residues" evidence="2">
    <location>
        <begin position="1197"/>
        <end position="1212"/>
    </location>
</feature>
<dbReference type="AlphaFoldDB" id="A0A176W0U7"/>
<organism evidence="3 4">
    <name type="scientific">Marchantia polymorpha subsp. ruderalis</name>
    <dbReference type="NCBI Taxonomy" id="1480154"/>
    <lineage>
        <taxon>Eukaryota</taxon>
        <taxon>Viridiplantae</taxon>
        <taxon>Streptophyta</taxon>
        <taxon>Embryophyta</taxon>
        <taxon>Marchantiophyta</taxon>
        <taxon>Marchantiopsida</taxon>
        <taxon>Marchantiidae</taxon>
        <taxon>Marchantiales</taxon>
        <taxon>Marchantiaceae</taxon>
        <taxon>Marchantia</taxon>
    </lineage>
</organism>
<dbReference type="EMBL" id="LVLJ01002132">
    <property type="protein sequence ID" value="OAE26698.1"/>
    <property type="molecule type" value="Genomic_DNA"/>
</dbReference>
<feature type="region of interest" description="Disordered" evidence="2">
    <location>
        <begin position="884"/>
        <end position="933"/>
    </location>
</feature>
<keyword evidence="1" id="KW-0175">Coiled coil</keyword>
<proteinExistence type="predicted"/>
<evidence type="ECO:0000256" key="1">
    <source>
        <dbReference type="SAM" id="Coils"/>
    </source>
</evidence>
<feature type="region of interest" description="Disordered" evidence="2">
    <location>
        <begin position="508"/>
        <end position="542"/>
    </location>
</feature>
<feature type="region of interest" description="Disordered" evidence="2">
    <location>
        <begin position="39"/>
        <end position="92"/>
    </location>
</feature>
<dbReference type="PANTHER" id="PTHR34462">
    <property type="entry name" value="OS05G0587400 PROTEIN"/>
    <property type="match status" value="1"/>
</dbReference>
<feature type="compositionally biased region" description="Basic residues" evidence="2">
    <location>
        <begin position="914"/>
        <end position="923"/>
    </location>
</feature>
<comment type="caution">
    <text evidence="3">The sequence shown here is derived from an EMBL/GenBank/DDBJ whole genome shotgun (WGS) entry which is preliminary data.</text>
</comment>
<feature type="compositionally biased region" description="Basic and acidic residues" evidence="2">
    <location>
        <begin position="43"/>
        <end position="65"/>
    </location>
</feature>
<accession>A0A176W0U7</accession>
<feature type="region of interest" description="Disordered" evidence="2">
    <location>
        <begin position="795"/>
        <end position="820"/>
    </location>
</feature>
<feature type="compositionally biased region" description="Basic and acidic residues" evidence="2">
    <location>
        <begin position="1143"/>
        <end position="1152"/>
    </location>
</feature>
<feature type="compositionally biased region" description="Polar residues" evidence="2">
    <location>
        <begin position="1153"/>
        <end position="1166"/>
    </location>
</feature>
<name>A0A176W0U7_MARPO</name>
<feature type="compositionally biased region" description="Polar residues" evidence="2">
    <location>
        <begin position="508"/>
        <end position="517"/>
    </location>
</feature>
<dbReference type="PANTHER" id="PTHR34462:SF1">
    <property type="entry name" value="OS05G0587400 PROTEIN"/>
    <property type="match status" value="1"/>
</dbReference>
<sequence length="1212" mass="134321">MPAKGGGLGLYRRIPLLKVKNEDSEESEIVRLKNSGLYHWGGRKKENENKDRRLGVKGKNARDYESYSDSRPTKPPRPPGQAVDGSQPRGPNVKTLIANQQAAGRRKGKSTAVAHHVIRKEGPNWVLLAGGAIVTAIGVMIVRKRRPPSCEEKIIEKAVPTPGKAALLLTDHVQQSGLSFATTRRESTGSRTSEPSTDSPFSGDAYMITHNVARSQSDGSRVGSEWGDDDCIPPSPDCNPPSPPGQYEYNYQHTQFSKGSNHSGRTVITPTSPPGSYRETSATEGNDLPLSPVSRSGYSARRDMVHRLRQQLKSRDETIHDMVAQIQDQDRTISLHQAHCRELEGRLDIATRTLFDSEREIQRLRKAVADYLRGHDPGSGDWDLPPMPDVDSNEDDNDYPETTIDVFLSDHHESEQDVKALIMEVKRLTEELKSEQNQKRELERIANEKLMEHEILKERVEQLEEELEEANRKVFEKDLLLEAFEIHQDYQADAVDVMKRKLEGNQTPSLIGRQSLSGGHGSIYSKQTSKGKREETVTSKADTAKFPAGTVVRSNSVLFEKNSDQSPSKCSSGKGWLKTDESSSPGDASEDSDVEIANPAVGHKLFLKLQEEVESLSVALAEHSQMIAEKRMETSRLVDELQRHNAVINDLQMKLEESGEEKSEVDEQDWEKLSGLLSFSNGGTSAAQVQELSHKLEQIATQQRVEEEMAELAKHQVKIRELKDRVEKLLTKFKNMQDESAGGDAETHEQATHMIAMGLELSKTLRLQEEQAKKTSKEVARLSANFKLSSPYVPRSEKDALRKKLQGSSSESLSPGMETGSLVPINLSNLLSNMKARFSTGSEEKPKESGDTLFDRTISVASAELNRPQSEGGLPSQVQEQYVYRPGVSGPSNRKSRRGFPIGSGSGKEPVVGGKRRASRSNKKGSSSEEKDVVISDSNKWTNKPRFQLASADANRLLFHTYTESNIRQKLFDTDQDVSSPDFRRSDFRDWLKEQGAESSAPEAENMQVDDIQLDRRDSPKSRRQSTCSFYSVEDSSMMRMGNSTIEEGHDSRTETSMESTKGSFGRFIFDMEKGNEVYVINPDEGVQDGIQENEGASVAPVTELMSNLELKPASSDTSAQEECSFGSSISGLSTEVLKALRENPEGGRGEKSSGSYSECSNSLDSSLDGMLDTALDDMVRLVSPPSSPAETPESSFMSSHSDTKSDSFYQM</sequence>
<dbReference type="Proteomes" id="UP000077202">
    <property type="component" value="Unassembled WGS sequence"/>
</dbReference>
<reference evidence="3" key="1">
    <citation type="submission" date="2016-03" db="EMBL/GenBank/DDBJ databases">
        <title>Mechanisms controlling the formation of the plant cell surface in tip-growing cells are functionally conserved among land plants.</title>
        <authorList>
            <person name="Honkanen S."/>
            <person name="Jones V.A."/>
            <person name="Morieri G."/>
            <person name="Champion C."/>
            <person name="Hetherington A.J."/>
            <person name="Kelly S."/>
            <person name="Saint-Marcoux D."/>
            <person name="Proust H."/>
            <person name="Prescott H."/>
            <person name="Dolan L."/>
        </authorList>
    </citation>
    <scope>NUCLEOTIDE SEQUENCE [LARGE SCALE GENOMIC DNA]</scope>
    <source>
        <tissue evidence="3">Whole gametophyte</tissue>
    </source>
</reference>
<feature type="region of interest" description="Disordered" evidence="2">
    <location>
        <begin position="995"/>
        <end position="1029"/>
    </location>
</feature>
<feature type="coiled-coil region" evidence="1">
    <location>
        <begin position="705"/>
        <end position="739"/>
    </location>
</feature>
<feature type="compositionally biased region" description="Polar residues" evidence="2">
    <location>
        <begin position="249"/>
        <end position="270"/>
    </location>
</feature>
<feature type="region of interest" description="Disordered" evidence="2">
    <location>
        <begin position="557"/>
        <end position="593"/>
    </location>
</feature>